<name>A0ABQ4KEC8_9BACI</name>
<sequence>MRTPILEFFVISDFQVTVGDKKSHEKLRSALHKLKAINPFPDALVVNGDMISDGKEESYQKVREVMEGEFYPSNTFFTIGNHEYFKNDGNRPSIERFLNFAGLEKLYYERIVKGFPFLFLGSESWGPIGSPTKDSAVLSKEQLDWLEQTLKKYKTMKLPIFVFLHQPLPFTLAGTDLPYYQNGVLQARELHDLLSSYPQIILFSGHTHWDLHFPKMFVKGRFAMANSGAIYNTYGPDEQGHEKVIDSNGCQGLYVQVYDGEVMIRPRDLAKGEWINPPFSVNRL</sequence>
<protein>
    <recommendedName>
        <fullName evidence="1">Calcineurin-like phosphoesterase domain-containing protein</fullName>
    </recommendedName>
</protein>
<accession>A0ABQ4KEC8</accession>
<dbReference type="PANTHER" id="PTHR43143">
    <property type="entry name" value="METALLOPHOSPHOESTERASE, CALCINEURIN SUPERFAMILY"/>
    <property type="match status" value="1"/>
</dbReference>
<organism evidence="2 3">
    <name type="scientific">Lederbergia ruris</name>
    <dbReference type="NCBI Taxonomy" id="217495"/>
    <lineage>
        <taxon>Bacteria</taxon>
        <taxon>Bacillati</taxon>
        <taxon>Bacillota</taxon>
        <taxon>Bacilli</taxon>
        <taxon>Bacillales</taxon>
        <taxon>Bacillaceae</taxon>
        <taxon>Lederbergia</taxon>
    </lineage>
</organism>
<dbReference type="InterPro" id="IPR051918">
    <property type="entry name" value="STPP_CPPED1"/>
</dbReference>
<dbReference type="Pfam" id="PF00149">
    <property type="entry name" value="Metallophos"/>
    <property type="match status" value="1"/>
</dbReference>
<dbReference type="RefSeq" id="WP_158320637.1">
    <property type="nucleotide sequence ID" value="NZ_BORB01000003.1"/>
</dbReference>
<dbReference type="PANTHER" id="PTHR43143:SF1">
    <property type="entry name" value="SERINE_THREONINE-PROTEIN PHOSPHATASE CPPED1"/>
    <property type="match status" value="1"/>
</dbReference>
<dbReference type="EMBL" id="BORB01000003">
    <property type="protein sequence ID" value="GIN56330.1"/>
    <property type="molecule type" value="Genomic_DNA"/>
</dbReference>
<evidence type="ECO:0000313" key="2">
    <source>
        <dbReference type="EMBL" id="GIN56330.1"/>
    </source>
</evidence>
<feature type="domain" description="Calcineurin-like phosphoesterase" evidence="1">
    <location>
        <begin position="8"/>
        <end position="209"/>
    </location>
</feature>
<dbReference type="SUPFAM" id="SSF56300">
    <property type="entry name" value="Metallo-dependent phosphatases"/>
    <property type="match status" value="1"/>
</dbReference>
<dbReference type="Proteomes" id="UP000679950">
    <property type="component" value="Unassembled WGS sequence"/>
</dbReference>
<reference evidence="2 3" key="1">
    <citation type="submission" date="2021-03" db="EMBL/GenBank/DDBJ databases">
        <title>Antimicrobial resistance genes in bacteria isolated from Japanese honey, and their potential for conferring macrolide and lincosamide resistance in the American foulbrood pathogen Paenibacillus larvae.</title>
        <authorList>
            <person name="Okamoto M."/>
            <person name="Kumagai M."/>
            <person name="Kanamori H."/>
            <person name="Takamatsu D."/>
        </authorList>
    </citation>
    <scope>NUCLEOTIDE SEQUENCE [LARGE SCALE GENOMIC DNA]</scope>
    <source>
        <strain evidence="2 3">J8TS2</strain>
    </source>
</reference>
<evidence type="ECO:0000313" key="3">
    <source>
        <dbReference type="Proteomes" id="UP000679950"/>
    </source>
</evidence>
<gene>
    <name evidence="2" type="ORF">J8TS2_06490</name>
</gene>
<dbReference type="Gene3D" id="3.60.21.10">
    <property type="match status" value="1"/>
</dbReference>
<keyword evidence="3" id="KW-1185">Reference proteome</keyword>
<dbReference type="InterPro" id="IPR004843">
    <property type="entry name" value="Calcineurin-like_PHP"/>
</dbReference>
<dbReference type="InterPro" id="IPR029052">
    <property type="entry name" value="Metallo-depent_PP-like"/>
</dbReference>
<proteinExistence type="predicted"/>
<comment type="caution">
    <text evidence="2">The sequence shown here is derived from an EMBL/GenBank/DDBJ whole genome shotgun (WGS) entry which is preliminary data.</text>
</comment>
<evidence type="ECO:0000259" key="1">
    <source>
        <dbReference type="Pfam" id="PF00149"/>
    </source>
</evidence>